<dbReference type="InterPro" id="IPR007213">
    <property type="entry name" value="Ppm1/Ppm2/Tcmp"/>
</dbReference>
<keyword evidence="1" id="KW-0489">Methyltransferase</keyword>
<dbReference type="PANTHER" id="PTHR43619">
    <property type="entry name" value="S-ADENOSYL-L-METHIONINE-DEPENDENT METHYLTRANSFERASE YKTD-RELATED"/>
    <property type="match status" value="1"/>
</dbReference>
<evidence type="ECO:0008006" key="5">
    <source>
        <dbReference type="Google" id="ProtNLM"/>
    </source>
</evidence>
<organism evidence="3 4">
    <name type="scientific">Tritrichomonas musculus</name>
    <dbReference type="NCBI Taxonomy" id="1915356"/>
    <lineage>
        <taxon>Eukaryota</taxon>
        <taxon>Metamonada</taxon>
        <taxon>Parabasalia</taxon>
        <taxon>Tritrichomonadida</taxon>
        <taxon>Tritrichomonadidae</taxon>
        <taxon>Tritrichomonas</taxon>
    </lineage>
</organism>
<evidence type="ECO:0000256" key="1">
    <source>
        <dbReference type="ARBA" id="ARBA00022603"/>
    </source>
</evidence>
<name>A0ABR2IBH7_9EUKA</name>
<evidence type="ECO:0000313" key="4">
    <source>
        <dbReference type="Proteomes" id="UP001470230"/>
    </source>
</evidence>
<gene>
    <name evidence="3" type="ORF">M9Y10_012027</name>
</gene>
<dbReference type="Gene3D" id="3.40.50.150">
    <property type="entry name" value="Vaccinia Virus protein VP39"/>
    <property type="match status" value="1"/>
</dbReference>
<dbReference type="Proteomes" id="UP001470230">
    <property type="component" value="Unassembled WGS sequence"/>
</dbReference>
<dbReference type="InterPro" id="IPR029063">
    <property type="entry name" value="SAM-dependent_MTases_sf"/>
</dbReference>
<dbReference type="EMBL" id="JAPFFF010000018">
    <property type="protein sequence ID" value="KAK8860363.1"/>
    <property type="molecule type" value="Genomic_DNA"/>
</dbReference>
<dbReference type="SUPFAM" id="SSF53335">
    <property type="entry name" value="S-adenosyl-L-methionine-dependent methyltransferases"/>
    <property type="match status" value="1"/>
</dbReference>
<proteinExistence type="predicted"/>
<accession>A0ABR2IBH7</accession>
<dbReference type="InterPro" id="IPR016874">
    <property type="entry name" value="TcmP-like"/>
</dbReference>
<dbReference type="PANTHER" id="PTHR43619:SF2">
    <property type="entry name" value="S-ADENOSYL-L-METHIONINE-DEPENDENT METHYLTRANSFERASES SUPERFAMILY PROTEIN"/>
    <property type="match status" value="1"/>
</dbReference>
<protein>
    <recommendedName>
        <fullName evidence="5">Tetracenomycin polyketide synthesis O-methyltransferase TcmP</fullName>
    </recommendedName>
</protein>
<keyword evidence="2" id="KW-0808">Transferase</keyword>
<evidence type="ECO:0000313" key="3">
    <source>
        <dbReference type="EMBL" id="KAK8860363.1"/>
    </source>
</evidence>
<comment type="caution">
    <text evidence="3">The sequence shown here is derived from an EMBL/GenBank/DDBJ whole genome shotgun (WGS) entry which is preliminary data.</text>
</comment>
<evidence type="ECO:0000256" key="2">
    <source>
        <dbReference type="ARBA" id="ARBA00022679"/>
    </source>
</evidence>
<dbReference type="PIRSF" id="PIRSF028177">
    <property type="entry name" value="Polyketide_synth_Omtfrase_TcmP"/>
    <property type="match status" value="1"/>
</dbReference>
<reference evidence="3 4" key="1">
    <citation type="submission" date="2024-04" db="EMBL/GenBank/DDBJ databases">
        <title>Tritrichomonas musculus Genome.</title>
        <authorList>
            <person name="Alves-Ferreira E."/>
            <person name="Grigg M."/>
            <person name="Lorenzi H."/>
            <person name="Galac M."/>
        </authorList>
    </citation>
    <scope>NUCLEOTIDE SEQUENCE [LARGE SCALE GENOMIC DNA]</scope>
    <source>
        <strain evidence="3 4">EAF2021</strain>
    </source>
</reference>
<sequence>MEKKHLDLDGVPETLLIPLYAKARATKEKHEKVNDQKAVEIIDSIDYDFSKFNNSKMTYYGVLARTIIFDREMKKFIEENPNAIIISIGCGFDTRFTRMDNGQIDWYNLDVPEVIEYRKQFFNEENDRVHSIAKSAWDFSWTNEIINESGRPVLIFIEGVLMYFSKEQVQLLFNEITKRFSGCYWICEFMSKFSVDHSSWHDSVPKVGCSFQWGISRGEEIEEMCPSLKMKGYWNLADECPFFWKILTKYFNDTIGFYHNE</sequence>
<keyword evidence="4" id="KW-1185">Reference proteome</keyword>
<dbReference type="Pfam" id="PF04072">
    <property type="entry name" value="LCM"/>
    <property type="match status" value="1"/>
</dbReference>